<dbReference type="EMBL" id="CAMGYJ010000004">
    <property type="protein sequence ID" value="CAI0404035.1"/>
    <property type="molecule type" value="Genomic_DNA"/>
</dbReference>
<organism evidence="1 2">
    <name type="scientific">Linum tenue</name>
    <dbReference type="NCBI Taxonomy" id="586396"/>
    <lineage>
        <taxon>Eukaryota</taxon>
        <taxon>Viridiplantae</taxon>
        <taxon>Streptophyta</taxon>
        <taxon>Embryophyta</taxon>
        <taxon>Tracheophyta</taxon>
        <taxon>Spermatophyta</taxon>
        <taxon>Magnoliopsida</taxon>
        <taxon>eudicotyledons</taxon>
        <taxon>Gunneridae</taxon>
        <taxon>Pentapetalae</taxon>
        <taxon>rosids</taxon>
        <taxon>fabids</taxon>
        <taxon>Malpighiales</taxon>
        <taxon>Linaceae</taxon>
        <taxon>Linum</taxon>
    </lineage>
</organism>
<keyword evidence="2" id="KW-1185">Reference proteome</keyword>
<protein>
    <submittedName>
        <fullName evidence="1">Uncharacterized protein</fullName>
    </submittedName>
</protein>
<proteinExistence type="predicted"/>
<sequence>MHIKAHQIHTSNRENGVSVSSRGLVLNEEYSVMLCNVHLFSMMLRICCFPIRGSSFA</sequence>
<evidence type="ECO:0000313" key="1">
    <source>
        <dbReference type="EMBL" id="CAI0404035.1"/>
    </source>
</evidence>
<reference evidence="1" key="1">
    <citation type="submission" date="2022-08" db="EMBL/GenBank/DDBJ databases">
        <authorList>
            <person name="Gutierrez-Valencia J."/>
        </authorList>
    </citation>
    <scope>NUCLEOTIDE SEQUENCE</scope>
</reference>
<dbReference type="Proteomes" id="UP001154282">
    <property type="component" value="Unassembled WGS sequence"/>
</dbReference>
<dbReference type="AlphaFoldDB" id="A0AAV0J3Q6"/>
<gene>
    <name evidence="1" type="ORF">LITE_LOCUS12298</name>
</gene>
<comment type="caution">
    <text evidence="1">The sequence shown here is derived from an EMBL/GenBank/DDBJ whole genome shotgun (WGS) entry which is preliminary data.</text>
</comment>
<name>A0AAV0J3Q6_9ROSI</name>
<evidence type="ECO:0000313" key="2">
    <source>
        <dbReference type="Proteomes" id="UP001154282"/>
    </source>
</evidence>
<accession>A0AAV0J3Q6</accession>